<dbReference type="Proteomes" id="UP001597203">
    <property type="component" value="Unassembled WGS sequence"/>
</dbReference>
<evidence type="ECO:0000313" key="4">
    <source>
        <dbReference type="Proteomes" id="UP001597203"/>
    </source>
</evidence>
<dbReference type="PRINTS" id="PR01002">
    <property type="entry name" value="FLGFLGJ"/>
</dbReference>
<feature type="compositionally biased region" description="Pro residues" evidence="1">
    <location>
        <begin position="97"/>
        <end position="108"/>
    </location>
</feature>
<comment type="caution">
    <text evidence="3">The sequence shown here is derived from an EMBL/GenBank/DDBJ whole genome shotgun (WGS) entry which is preliminary data.</text>
</comment>
<evidence type="ECO:0000313" key="3">
    <source>
        <dbReference type="EMBL" id="MFD1106813.1"/>
    </source>
</evidence>
<reference evidence="4" key="1">
    <citation type="journal article" date="2019" name="Int. J. Syst. Evol. Microbiol.">
        <title>The Global Catalogue of Microorganisms (GCM) 10K type strain sequencing project: providing services to taxonomists for standard genome sequencing and annotation.</title>
        <authorList>
            <consortium name="The Broad Institute Genomics Platform"/>
            <consortium name="The Broad Institute Genome Sequencing Center for Infectious Disease"/>
            <person name="Wu L."/>
            <person name="Ma J."/>
        </authorList>
    </citation>
    <scope>NUCLEOTIDE SEQUENCE [LARGE SCALE GENOMIC DNA]</scope>
    <source>
        <strain evidence="4">CCUG 54329</strain>
    </source>
</reference>
<feature type="region of interest" description="Disordered" evidence="1">
    <location>
        <begin position="1"/>
        <end position="22"/>
    </location>
</feature>
<dbReference type="InterPro" id="IPR019301">
    <property type="entry name" value="Flagellar_prot_FlgJ_N"/>
</dbReference>
<dbReference type="EMBL" id="JBHTLS010000134">
    <property type="protein sequence ID" value="MFD1106813.1"/>
    <property type="molecule type" value="Genomic_DNA"/>
</dbReference>
<name>A0ABW3P765_9SPHN</name>
<dbReference type="RefSeq" id="WP_380913849.1">
    <property type="nucleotide sequence ID" value="NZ_JBHTLS010000134.1"/>
</dbReference>
<feature type="region of interest" description="Disordered" evidence="1">
    <location>
        <begin position="91"/>
        <end position="114"/>
    </location>
</feature>
<organism evidence="3 4">
    <name type="scientific">Sphingobium olei</name>
    <dbReference type="NCBI Taxonomy" id="420955"/>
    <lineage>
        <taxon>Bacteria</taxon>
        <taxon>Pseudomonadati</taxon>
        <taxon>Pseudomonadota</taxon>
        <taxon>Alphaproteobacteria</taxon>
        <taxon>Sphingomonadales</taxon>
        <taxon>Sphingomonadaceae</taxon>
        <taxon>Sphingobium</taxon>
    </lineage>
</organism>
<sequence length="114" mass="11477">MQVSTLSGASAPAAASQPGKAALEKVAQQFEAVFLRQMIGAMRSASLAEGITDSSATQQFQDMADARTADAMASKGAMGIAELLIQQFGSRVAPAPADKPSPTAPDGPTPAEGA</sequence>
<keyword evidence="4" id="KW-1185">Reference proteome</keyword>
<feature type="compositionally biased region" description="Low complexity" evidence="1">
    <location>
        <begin position="7"/>
        <end position="21"/>
    </location>
</feature>
<protein>
    <submittedName>
        <fullName evidence="3">Rod-binding protein</fullName>
    </submittedName>
</protein>
<dbReference type="Pfam" id="PF10135">
    <property type="entry name" value="Rod-binding"/>
    <property type="match status" value="1"/>
</dbReference>
<feature type="domain" description="Flagellar protein FlgJ N-terminal" evidence="2">
    <location>
        <begin position="41"/>
        <end position="87"/>
    </location>
</feature>
<evidence type="ECO:0000259" key="2">
    <source>
        <dbReference type="Pfam" id="PF10135"/>
    </source>
</evidence>
<proteinExistence type="predicted"/>
<accession>A0ABW3P765</accession>
<evidence type="ECO:0000256" key="1">
    <source>
        <dbReference type="SAM" id="MobiDB-lite"/>
    </source>
</evidence>
<gene>
    <name evidence="3" type="ORF">ACFQ24_18265</name>
</gene>